<keyword evidence="1" id="KW-0328">Glycosyltransferase</keyword>
<evidence type="ECO:0000256" key="2">
    <source>
        <dbReference type="ARBA" id="ARBA00022679"/>
    </source>
</evidence>
<dbReference type="GO" id="GO:0016757">
    <property type="term" value="F:glycosyltransferase activity"/>
    <property type="evidence" value="ECO:0007669"/>
    <property type="project" value="UniProtKB-KW"/>
</dbReference>
<accession>A0A511FBK7</accession>
<keyword evidence="6" id="KW-1185">Reference proteome</keyword>
<name>A0A511FBK7_9CELL</name>
<dbReference type="InterPro" id="IPR028098">
    <property type="entry name" value="Glyco_trans_4-like_N"/>
</dbReference>
<dbReference type="EMBL" id="BJVQ01000002">
    <property type="protein sequence ID" value="GEL45178.1"/>
    <property type="molecule type" value="Genomic_DNA"/>
</dbReference>
<dbReference type="Proteomes" id="UP000321723">
    <property type="component" value="Unassembled WGS sequence"/>
</dbReference>
<proteinExistence type="predicted"/>
<dbReference type="SUPFAM" id="SSF53756">
    <property type="entry name" value="UDP-Glycosyltransferase/glycogen phosphorylase"/>
    <property type="match status" value="1"/>
</dbReference>
<dbReference type="Gene3D" id="3.40.50.2000">
    <property type="entry name" value="Glycogen Phosphorylase B"/>
    <property type="match status" value="2"/>
</dbReference>
<evidence type="ECO:0000259" key="4">
    <source>
        <dbReference type="Pfam" id="PF13439"/>
    </source>
</evidence>
<dbReference type="PANTHER" id="PTHR46401">
    <property type="entry name" value="GLYCOSYLTRANSFERASE WBBK-RELATED"/>
    <property type="match status" value="1"/>
</dbReference>
<protein>
    <submittedName>
        <fullName evidence="5">Glycosyl transferase</fullName>
    </submittedName>
</protein>
<sequence length="395" mass="40996">MRTSVPHRGGSRRTYDGAVRVLFDATAIPADRGGVGRYVDALLPALAAEGVDLRVVCQARDAEATAALVPGADVVPAPGPAGRRPVRLAWEQTGLARLAGRRHADVLHSPHYTFPVAARVPLVVTLHDATFFSHPGLHSPVKARFFRTTTRLAVRRAAALVVPSRATRDEVVRYAGGDPARFTVAYHGVDTGVFHPVDAGERDRVRAAVGLGPAEPYVAFLGTLEPRKNVPALIEGWVRACAGTPDPPALVLAGGRGWDTGVDAAVAAVPAGLRVLRTGYLPLGDLAGLLSGASVVAYPSLGEGFGLPVLEAMACGAAVLTTRELSLPEVGGDAVAYCGTSAGAIAAGLRALLDDPAERARLADAAAARAGSFTWRAAAQAHVEAYDAALARRRP</sequence>
<dbReference type="Pfam" id="PF13439">
    <property type="entry name" value="Glyco_transf_4"/>
    <property type="match status" value="1"/>
</dbReference>
<dbReference type="GO" id="GO:0009103">
    <property type="term" value="P:lipopolysaccharide biosynthetic process"/>
    <property type="evidence" value="ECO:0007669"/>
    <property type="project" value="TreeGrafter"/>
</dbReference>
<dbReference type="InterPro" id="IPR001296">
    <property type="entry name" value="Glyco_trans_1"/>
</dbReference>
<evidence type="ECO:0000256" key="1">
    <source>
        <dbReference type="ARBA" id="ARBA00022676"/>
    </source>
</evidence>
<keyword evidence="2 5" id="KW-0808">Transferase</keyword>
<feature type="domain" description="Glycosyl transferase family 1" evidence="3">
    <location>
        <begin position="203"/>
        <end position="367"/>
    </location>
</feature>
<gene>
    <name evidence="5" type="ORF">CHO01_02940</name>
</gene>
<reference evidence="5 6" key="1">
    <citation type="submission" date="2019-07" db="EMBL/GenBank/DDBJ databases">
        <title>Whole genome shotgun sequence of Cellulomonas hominis NBRC 16055.</title>
        <authorList>
            <person name="Hosoyama A."/>
            <person name="Uohara A."/>
            <person name="Ohji S."/>
            <person name="Ichikawa N."/>
        </authorList>
    </citation>
    <scope>NUCLEOTIDE SEQUENCE [LARGE SCALE GENOMIC DNA]</scope>
    <source>
        <strain evidence="5 6">NBRC 16055</strain>
    </source>
</reference>
<dbReference type="AlphaFoldDB" id="A0A511FBK7"/>
<evidence type="ECO:0000259" key="3">
    <source>
        <dbReference type="Pfam" id="PF00534"/>
    </source>
</evidence>
<dbReference type="CDD" id="cd03809">
    <property type="entry name" value="GT4_MtfB-like"/>
    <property type="match status" value="1"/>
</dbReference>
<organism evidence="5 6">
    <name type="scientific">Cellulomonas hominis</name>
    <dbReference type="NCBI Taxonomy" id="156981"/>
    <lineage>
        <taxon>Bacteria</taxon>
        <taxon>Bacillati</taxon>
        <taxon>Actinomycetota</taxon>
        <taxon>Actinomycetes</taxon>
        <taxon>Micrococcales</taxon>
        <taxon>Cellulomonadaceae</taxon>
        <taxon>Cellulomonas</taxon>
    </lineage>
</organism>
<dbReference type="OrthoDB" id="9801609at2"/>
<comment type="caution">
    <text evidence="5">The sequence shown here is derived from an EMBL/GenBank/DDBJ whole genome shotgun (WGS) entry which is preliminary data.</text>
</comment>
<feature type="domain" description="Glycosyltransferase subfamily 4-like N-terminal" evidence="4">
    <location>
        <begin position="33"/>
        <end position="191"/>
    </location>
</feature>
<evidence type="ECO:0000313" key="5">
    <source>
        <dbReference type="EMBL" id="GEL45178.1"/>
    </source>
</evidence>
<dbReference type="Pfam" id="PF00534">
    <property type="entry name" value="Glycos_transf_1"/>
    <property type="match status" value="1"/>
</dbReference>
<dbReference type="PANTHER" id="PTHR46401:SF2">
    <property type="entry name" value="GLYCOSYLTRANSFERASE WBBK-RELATED"/>
    <property type="match status" value="1"/>
</dbReference>
<evidence type="ECO:0000313" key="6">
    <source>
        <dbReference type="Proteomes" id="UP000321723"/>
    </source>
</evidence>